<feature type="domain" description="Glycosyltransferase 2-like" evidence="7">
    <location>
        <begin position="47"/>
        <end position="215"/>
    </location>
</feature>
<keyword evidence="8" id="KW-0808">Transferase</keyword>
<dbReference type="Gene3D" id="3.90.550.10">
    <property type="entry name" value="Spore Coat Polysaccharide Biosynthesis Protein SpsA, Chain A"/>
    <property type="match status" value="1"/>
</dbReference>
<evidence type="ECO:0000313" key="8">
    <source>
        <dbReference type="EMBL" id="SEA18959.1"/>
    </source>
</evidence>
<dbReference type="EMBL" id="FNRA01000002">
    <property type="protein sequence ID" value="SEA18959.1"/>
    <property type="molecule type" value="Genomic_DNA"/>
</dbReference>
<proteinExistence type="inferred from homology"/>
<dbReference type="PANTHER" id="PTHR43630">
    <property type="entry name" value="POLY-BETA-1,6-N-ACETYL-D-GLUCOSAMINE SYNTHASE"/>
    <property type="match status" value="1"/>
</dbReference>
<dbReference type="PANTHER" id="PTHR43630:SF2">
    <property type="entry name" value="GLYCOSYLTRANSFERASE"/>
    <property type="match status" value="1"/>
</dbReference>
<gene>
    <name evidence="8" type="ORF">SAMN05443550_102247</name>
</gene>
<feature type="transmembrane region" description="Helical" evidence="6">
    <location>
        <begin position="344"/>
        <end position="363"/>
    </location>
</feature>
<keyword evidence="4 6" id="KW-0472">Membrane</keyword>
<dbReference type="RefSeq" id="WP_090555401.1">
    <property type="nucleotide sequence ID" value="NZ_FNRA01000002.1"/>
</dbReference>
<feature type="transmembrane region" description="Helical" evidence="6">
    <location>
        <begin position="285"/>
        <end position="309"/>
    </location>
</feature>
<evidence type="ECO:0000256" key="6">
    <source>
        <dbReference type="SAM" id="Phobius"/>
    </source>
</evidence>
<dbReference type="InterPro" id="IPR001173">
    <property type="entry name" value="Glyco_trans_2-like"/>
</dbReference>
<dbReference type="GO" id="GO:0016020">
    <property type="term" value="C:membrane"/>
    <property type="evidence" value="ECO:0007669"/>
    <property type="project" value="UniProtKB-SubCell"/>
</dbReference>
<keyword evidence="9" id="KW-1185">Reference proteome</keyword>
<evidence type="ECO:0000256" key="4">
    <source>
        <dbReference type="ARBA" id="ARBA00023136"/>
    </source>
</evidence>
<accession>A0A1H3Z5B2</accession>
<evidence type="ECO:0000256" key="3">
    <source>
        <dbReference type="ARBA" id="ARBA00022989"/>
    </source>
</evidence>
<sequence length="378" mass="42793">MEVLTVVSYLSSFLTLIYLLVVFGFIRGWHRLVPFKYKQTMGKTSVSIIIAARNEAGNIHRTIEALLAQDYNKELTEIIFIDDHSTDNTAEIILSYAQAGVKLISLKEDQALNSYKKKAIQTAIGQAKGRLIITTDADCRMGVHWLKTIVAFYEEKGYKMISSPVAYDEEKSFFERSQSLEFLYLIGLGASTIGNNMPSTCNGANLAYEREAFYEVGGFQGIDDLASGDDELLLHKIAARYDKQIGFLRNRDAIVYTHAKPNLGEFLQQRKRWASKSTRYKNKSIIVLGVFIWFFNLSILLNLLAGVFFIGFLKIALLQLVLKIAIELLFLIDVTKFARRRSLLVLLPVLNVLHVLYIIYIGVAGNSGKYNWKGRMVK</sequence>
<comment type="subcellular location">
    <subcellularLocation>
        <location evidence="1">Membrane</location>
        <topology evidence="1">Multi-pass membrane protein</topology>
    </subcellularLocation>
</comment>
<evidence type="ECO:0000256" key="5">
    <source>
        <dbReference type="ARBA" id="ARBA00038494"/>
    </source>
</evidence>
<dbReference type="CDD" id="cd04192">
    <property type="entry name" value="GT_2_like_e"/>
    <property type="match status" value="1"/>
</dbReference>
<reference evidence="8 9" key="1">
    <citation type="submission" date="2016-10" db="EMBL/GenBank/DDBJ databases">
        <authorList>
            <person name="de Groot N.N."/>
        </authorList>
    </citation>
    <scope>NUCLEOTIDE SEQUENCE [LARGE SCALE GENOMIC DNA]</scope>
    <source>
        <strain evidence="8 9">DSM 19033</strain>
    </source>
</reference>
<dbReference type="InterPro" id="IPR029044">
    <property type="entry name" value="Nucleotide-diphossugar_trans"/>
</dbReference>
<dbReference type="SUPFAM" id="SSF53448">
    <property type="entry name" value="Nucleotide-diphospho-sugar transferases"/>
    <property type="match status" value="1"/>
</dbReference>
<dbReference type="GO" id="GO:0016740">
    <property type="term" value="F:transferase activity"/>
    <property type="evidence" value="ECO:0007669"/>
    <property type="project" value="UniProtKB-KW"/>
</dbReference>
<dbReference type="Pfam" id="PF00535">
    <property type="entry name" value="Glycos_transf_2"/>
    <property type="match status" value="1"/>
</dbReference>
<keyword evidence="3 6" id="KW-1133">Transmembrane helix</keyword>
<evidence type="ECO:0000259" key="7">
    <source>
        <dbReference type="Pfam" id="PF00535"/>
    </source>
</evidence>
<evidence type="ECO:0000256" key="2">
    <source>
        <dbReference type="ARBA" id="ARBA00022692"/>
    </source>
</evidence>
<evidence type="ECO:0000313" key="9">
    <source>
        <dbReference type="Proteomes" id="UP000198850"/>
    </source>
</evidence>
<dbReference type="GO" id="GO:0004930">
    <property type="term" value="F:G protein-coupled receptor activity"/>
    <property type="evidence" value="ECO:0007669"/>
    <property type="project" value="InterPro"/>
</dbReference>
<keyword evidence="2 6" id="KW-0812">Transmembrane</keyword>
<protein>
    <submittedName>
        <fullName evidence="8">Glycosyltransferase, catalytic subunit of cellulose synthase and poly-beta-1,6-N-acetylglucosamine synthase</fullName>
    </submittedName>
</protein>
<dbReference type="Proteomes" id="UP000198850">
    <property type="component" value="Unassembled WGS sequence"/>
</dbReference>
<dbReference type="OrthoDB" id="9805625at2"/>
<dbReference type="PRINTS" id="PR00249">
    <property type="entry name" value="GPCRSECRETIN"/>
</dbReference>
<name>A0A1H3Z5B2_9SPHI</name>
<feature type="transmembrane region" description="Helical" evidence="6">
    <location>
        <begin position="6"/>
        <end position="26"/>
    </location>
</feature>
<organism evidence="8 9">
    <name type="scientific">Pedobacter hartonius</name>
    <dbReference type="NCBI Taxonomy" id="425514"/>
    <lineage>
        <taxon>Bacteria</taxon>
        <taxon>Pseudomonadati</taxon>
        <taxon>Bacteroidota</taxon>
        <taxon>Sphingobacteriia</taxon>
        <taxon>Sphingobacteriales</taxon>
        <taxon>Sphingobacteriaceae</taxon>
        <taxon>Pedobacter</taxon>
    </lineage>
</organism>
<dbReference type="AlphaFoldDB" id="A0A1H3Z5B2"/>
<dbReference type="STRING" id="425514.SAMN05443550_102247"/>
<comment type="similarity">
    <text evidence="5">Belongs to the glycosyltransferase 2 family. WaaE/KdtX subfamily.</text>
</comment>
<evidence type="ECO:0000256" key="1">
    <source>
        <dbReference type="ARBA" id="ARBA00004141"/>
    </source>
</evidence>
<dbReference type="InterPro" id="IPR000832">
    <property type="entry name" value="GPCR_2_secretin-like"/>
</dbReference>
<feature type="transmembrane region" description="Helical" evidence="6">
    <location>
        <begin position="315"/>
        <end position="332"/>
    </location>
</feature>